<feature type="compositionally biased region" description="Gly residues" evidence="18">
    <location>
        <begin position="434"/>
        <end position="445"/>
    </location>
</feature>
<feature type="compositionally biased region" description="Acidic residues" evidence="18">
    <location>
        <begin position="97"/>
        <end position="107"/>
    </location>
</feature>
<evidence type="ECO:0000256" key="6">
    <source>
        <dbReference type="ARBA" id="ARBA00019964"/>
    </source>
</evidence>
<proteinExistence type="inferred from homology"/>
<dbReference type="InterPro" id="IPR018545">
    <property type="entry name" value="Btz_dom"/>
</dbReference>
<dbReference type="GO" id="GO:0000184">
    <property type="term" value="P:nuclear-transcribed mRNA catabolic process, nonsense-mediated decay"/>
    <property type="evidence" value="ECO:0007669"/>
    <property type="project" value="UniProtKB-KW"/>
</dbReference>
<feature type="compositionally biased region" description="Polar residues" evidence="18">
    <location>
        <begin position="484"/>
        <end position="511"/>
    </location>
</feature>
<evidence type="ECO:0000256" key="7">
    <source>
        <dbReference type="ARBA" id="ARBA00022448"/>
    </source>
</evidence>
<keyword evidence="16" id="KW-0539">Nucleus</keyword>
<feature type="compositionally biased region" description="Basic and acidic residues" evidence="18">
    <location>
        <begin position="412"/>
        <end position="425"/>
    </location>
</feature>
<evidence type="ECO:0000256" key="10">
    <source>
        <dbReference type="ARBA" id="ARBA00022728"/>
    </source>
</evidence>
<dbReference type="PANTHER" id="PTHR13434">
    <property type="entry name" value="PROTEIN CASC3"/>
    <property type="match status" value="1"/>
</dbReference>
<evidence type="ECO:0000256" key="12">
    <source>
        <dbReference type="ARBA" id="ARBA00022845"/>
    </source>
</evidence>
<reference evidence="21" key="1">
    <citation type="submission" date="2025-08" db="UniProtKB">
        <authorList>
            <consortium name="RefSeq"/>
        </authorList>
    </citation>
    <scope>IDENTIFICATION</scope>
    <source>
        <tissue evidence="21">Whole organism</tissue>
    </source>
</reference>
<dbReference type="GO" id="GO:0051028">
    <property type="term" value="P:mRNA transport"/>
    <property type="evidence" value="ECO:0007669"/>
    <property type="project" value="UniProtKB-KW"/>
</dbReference>
<evidence type="ECO:0000259" key="19">
    <source>
        <dbReference type="SMART" id="SM01044"/>
    </source>
</evidence>
<dbReference type="GO" id="GO:0035145">
    <property type="term" value="C:exon-exon junction complex"/>
    <property type="evidence" value="ECO:0007669"/>
    <property type="project" value="InterPro"/>
</dbReference>
<feature type="compositionally biased region" description="Polar residues" evidence="18">
    <location>
        <begin position="810"/>
        <end position="820"/>
    </location>
</feature>
<feature type="region of interest" description="Disordered" evidence="18">
    <location>
        <begin position="797"/>
        <end position="820"/>
    </location>
</feature>
<evidence type="ECO:0000256" key="16">
    <source>
        <dbReference type="ARBA" id="ARBA00023242"/>
    </source>
</evidence>
<feature type="compositionally biased region" description="Basic and acidic residues" evidence="18">
    <location>
        <begin position="306"/>
        <end position="315"/>
    </location>
</feature>
<gene>
    <name evidence="21" type="primary">LOC113206553</name>
</gene>
<feature type="compositionally biased region" description="Pro residues" evidence="18">
    <location>
        <begin position="637"/>
        <end position="660"/>
    </location>
</feature>
<evidence type="ECO:0000313" key="20">
    <source>
        <dbReference type="Proteomes" id="UP000504606"/>
    </source>
</evidence>
<dbReference type="AlphaFoldDB" id="A0A6J1SGK1"/>
<evidence type="ECO:0000256" key="13">
    <source>
        <dbReference type="ARBA" id="ARBA00022884"/>
    </source>
</evidence>
<dbReference type="PANTHER" id="PTHR13434:SF0">
    <property type="entry name" value="PROTEIN CASC3"/>
    <property type="match status" value="1"/>
</dbReference>
<feature type="compositionally biased region" description="Basic and acidic residues" evidence="18">
    <location>
        <begin position="456"/>
        <end position="479"/>
    </location>
</feature>
<evidence type="ECO:0000256" key="3">
    <source>
        <dbReference type="ARBA" id="ARBA00004324"/>
    </source>
</evidence>
<sequence>MSASEETVVADQQKEVDTSKDSEELSQCSNYDTPGKGSDADPDETAGENDHLSDYGEGDLDGEGPNVQPLDSSDEERVPDDDDQLDDTVESDRESVTVDDEREEGDGQESSPSKEKKLDDDEDRRNPQYIPKRGTFYEHDDRTADDMQETPSKESKIDSRDGKETGKESGRKVWKDREDRWQHDLFQETDQAPKSREELLSVYGYDIRNEEAAPKARRRRRYGRGPNKYTRSWEDEEAYSRPLSAFIVEKEAGENKKGPRKPRVLSRGGRGAGGGYRNSGNASGDGGDGNDVQKQEYPALSNSDDNGVKNGEESKVVSQPSFSSKVSGSVTSKTVAGTFNANPKEVVAPFGSQQKQQRGHQQHASSNHQTSFRQEEDQRRGWRRDSNEDGDGAGGERGNIRGRGGRPSQARNRREDDREGHRWSDHSQSNGQSRGRGGGRGGFRRGGPPPQGNQRQQREHDEENESDGGHRGYTEDVSRDMGNLSISTTHPQSSSGGDYQRRPSNGNTNGTTDRRQSMPPRMQDNAGSRPKRYSSMRARNVPETSPAQQPPVSAGYTPPTPHAYYQPGYGPAPVAGVPPGVPPGVAPMYQETPSMPAASPGHQPAVAGPPVPTMPTTLPSTIPSTIQCFPQGLAPQGIPPQGLPPQGLPPQGLPPRGLPPQGLPPQGLAQGSFIAPPPGPPAGLLPPGSFIPPVGGPAPSFVAATSPQGHVQGQYQQLAFQPYQPIAMVSGVSQPQPAELYQPQGGITYYSTQNQIIPRAAPQPRVKAAIPILPPPERSSYGGSMDEHGEIHEAVHEEIHSSSPPAEITVVSNDSNNPTS</sequence>
<dbReference type="RefSeq" id="XP_026278455.1">
    <property type="nucleotide sequence ID" value="XM_026422670.2"/>
</dbReference>
<feature type="compositionally biased region" description="Basic and acidic residues" evidence="18">
    <location>
        <begin position="135"/>
        <end position="175"/>
    </location>
</feature>
<keyword evidence="11" id="KW-0509">mRNA transport</keyword>
<keyword evidence="9" id="KW-0507">mRNA processing</keyword>
<dbReference type="GO" id="GO:0006417">
    <property type="term" value="P:regulation of translation"/>
    <property type="evidence" value="ECO:0007669"/>
    <property type="project" value="UniProtKB-KW"/>
</dbReference>
<keyword evidence="17" id="KW-0966">Cell projection</keyword>
<keyword evidence="14" id="KW-0866">Nonsense-mediated mRNA decay</keyword>
<comment type="subcellular location">
    <subcellularLocation>
        <location evidence="2">Cell projection</location>
        <location evidence="2">Dendrite</location>
    </subcellularLocation>
    <subcellularLocation>
        <location evidence="1">Cytoplasm</location>
        <location evidence="1">Stress granule</location>
    </subcellularLocation>
    <subcellularLocation>
        <location evidence="4">Cytoplasm</location>
        <location evidence="4">Perinuclear region</location>
    </subcellularLocation>
    <subcellularLocation>
        <location evidence="3">Nucleus speckle</location>
    </subcellularLocation>
</comment>
<keyword evidence="8" id="KW-0963">Cytoplasm</keyword>
<feature type="compositionally biased region" description="Polar residues" evidence="18">
    <location>
        <begin position="363"/>
        <end position="372"/>
    </location>
</feature>
<evidence type="ECO:0000256" key="9">
    <source>
        <dbReference type="ARBA" id="ARBA00022664"/>
    </source>
</evidence>
<dbReference type="OrthoDB" id="657902at2759"/>
<dbReference type="GO" id="GO:0005681">
    <property type="term" value="C:spliceosomal complex"/>
    <property type="evidence" value="ECO:0007669"/>
    <property type="project" value="UniProtKB-KW"/>
</dbReference>
<feature type="compositionally biased region" description="Basic and acidic residues" evidence="18">
    <location>
        <begin position="12"/>
        <end position="23"/>
    </location>
</feature>
<feature type="region of interest" description="Disordered" evidence="18">
    <location>
        <begin position="205"/>
        <end position="559"/>
    </location>
</feature>
<name>A0A6J1SGK1_FRAOC</name>
<evidence type="ECO:0000256" key="8">
    <source>
        <dbReference type="ARBA" id="ARBA00022490"/>
    </source>
</evidence>
<feature type="region of interest" description="Disordered" evidence="18">
    <location>
        <begin position="1"/>
        <end position="175"/>
    </location>
</feature>
<feature type="region of interest" description="Disordered" evidence="18">
    <location>
        <begin position="585"/>
        <end position="610"/>
    </location>
</feature>
<evidence type="ECO:0000256" key="4">
    <source>
        <dbReference type="ARBA" id="ARBA00004556"/>
    </source>
</evidence>
<dbReference type="KEGG" id="foc:113206553"/>
<evidence type="ECO:0000256" key="1">
    <source>
        <dbReference type="ARBA" id="ARBA00004210"/>
    </source>
</evidence>
<dbReference type="GO" id="GO:0048471">
    <property type="term" value="C:perinuclear region of cytoplasm"/>
    <property type="evidence" value="ECO:0007669"/>
    <property type="project" value="UniProtKB-SubCell"/>
</dbReference>
<dbReference type="GO" id="GO:0010494">
    <property type="term" value="C:cytoplasmic stress granule"/>
    <property type="evidence" value="ECO:0007669"/>
    <property type="project" value="UniProtKB-SubCell"/>
</dbReference>
<dbReference type="Pfam" id="PF09405">
    <property type="entry name" value="Btz"/>
    <property type="match status" value="1"/>
</dbReference>
<dbReference type="Proteomes" id="UP000504606">
    <property type="component" value="Unplaced"/>
</dbReference>
<keyword evidence="15" id="KW-0508">mRNA splicing</keyword>
<evidence type="ECO:0000256" key="14">
    <source>
        <dbReference type="ARBA" id="ARBA00023161"/>
    </source>
</evidence>
<feature type="compositionally biased region" description="Basic and acidic residues" evidence="18">
    <location>
        <begin position="248"/>
        <end position="257"/>
    </location>
</feature>
<feature type="compositionally biased region" description="Gly residues" evidence="18">
    <location>
        <begin position="268"/>
        <end position="289"/>
    </location>
</feature>
<evidence type="ECO:0000256" key="11">
    <source>
        <dbReference type="ARBA" id="ARBA00022816"/>
    </source>
</evidence>
<keyword evidence="7" id="KW-0813">Transport</keyword>
<dbReference type="GeneID" id="113206553"/>
<feature type="compositionally biased region" description="Low complexity" evidence="18">
    <location>
        <begin position="316"/>
        <end position="335"/>
    </location>
</feature>
<dbReference type="GO" id="GO:0006397">
    <property type="term" value="P:mRNA processing"/>
    <property type="evidence" value="ECO:0007669"/>
    <property type="project" value="UniProtKB-KW"/>
</dbReference>
<feature type="compositionally biased region" description="Basic and acidic residues" evidence="18">
    <location>
        <begin position="373"/>
        <end position="387"/>
    </location>
</feature>
<feature type="domain" description="Btz" evidence="19">
    <location>
        <begin position="97"/>
        <end position="212"/>
    </location>
</feature>
<feature type="region of interest" description="Disordered" evidence="18">
    <location>
        <begin position="630"/>
        <end position="660"/>
    </location>
</feature>
<keyword evidence="12" id="KW-0810">Translation regulation</keyword>
<dbReference type="SMART" id="SM01044">
    <property type="entry name" value="Btz"/>
    <property type="match status" value="1"/>
</dbReference>
<protein>
    <recommendedName>
        <fullName evidence="6">Protein CASC3</fullName>
    </recommendedName>
</protein>
<feature type="compositionally biased region" description="Basic and acidic residues" evidence="18">
    <location>
        <begin position="112"/>
        <end position="126"/>
    </location>
</feature>
<keyword evidence="10" id="KW-0747">Spliceosome</keyword>
<dbReference type="GO" id="GO:0003729">
    <property type="term" value="F:mRNA binding"/>
    <property type="evidence" value="ECO:0007669"/>
    <property type="project" value="InterPro"/>
</dbReference>
<evidence type="ECO:0000256" key="17">
    <source>
        <dbReference type="ARBA" id="ARBA00023273"/>
    </source>
</evidence>
<evidence type="ECO:0000256" key="2">
    <source>
        <dbReference type="ARBA" id="ARBA00004279"/>
    </source>
</evidence>
<dbReference type="GO" id="GO:0008380">
    <property type="term" value="P:RNA splicing"/>
    <property type="evidence" value="ECO:0007669"/>
    <property type="project" value="UniProtKB-KW"/>
</dbReference>
<evidence type="ECO:0000256" key="15">
    <source>
        <dbReference type="ARBA" id="ARBA00023187"/>
    </source>
</evidence>
<feature type="compositionally biased region" description="Polar residues" evidence="18">
    <location>
        <begin position="542"/>
        <end position="551"/>
    </location>
</feature>
<organism evidence="20 21">
    <name type="scientific">Frankliniella occidentalis</name>
    <name type="common">Western flower thrips</name>
    <name type="synonym">Euthrips occidentalis</name>
    <dbReference type="NCBI Taxonomy" id="133901"/>
    <lineage>
        <taxon>Eukaryota</taxon>
        <taxon>Metazoa</taxon>
        <taxon>Ecdysozoa</taxon>
        <taxon>Arthropoda</taxon>
        <taxon>Hexapoda</taxon>
        <taxon>Insecta</taxon>
        <taxon>Pterygota</taxon>
        <taxon>Neoptera</taxon>
        <taxon>Paraneoptera</taxon>
        <taxon>Thysanoptera</taxon>
        <taxon>Terebrantia</taxon>
        <taxon>Thripoidea</taxon>
        <taxon>Thripidae</taxon>
        <taxon>Frankliniella</taxon>
    </lineage>
</organism>
<evidence type="ECO:0000313" key="21">
    <source>
        <dbReference type="RefSeq" id="XP_026278455.1"/>
    </source>
</evidence>
<dbReference type="GO" id="GO:0016607">
    <property type="term" value="C:nuclear speck"/>
    <property type="evidence" value="ECO:0007669"/>
    <property type="project" value="UniProtKB-SubCell"/>
</dbReference>
<feature type="compositionally biased region" description="Acidic residues" evidence="18">
    <location>
        <begin position="72"/>
        <end position="89"/>
    </location>
</feature>
<keyword evidence="13" id="KW-0694">RNA-binding</keyword>
<accession>A0A6J1SGK1</accession>
<evidence type="ECO:0000256" key="5">
    <source>
        <dbReference type="ARBA" id="ARBA00009548"/>
    </source>
</evidence>
<dbReference type="GO" id="GO:0030425">
    <property type="term" value="C:dendrite"/>
    <property type="evidence" value="ECO:0007669"/>
    <property type="project" value="UniProtKB-SubCell"/>
</dbReference>
<dbReference type="InterPro" id="IPR028544">
    <property type="entry name" value="CASC3"/>
</dbReference>
<evidence type="ECO:0000256" key="18">
    <source>
        <dbReference type="SAM" id="MobiDB-lite"/>
    </source>
</evidence>
<comment type="similarity">
    <text evidence="5">Belongs to the CASC3 family.</text>
</comment>
<keyword evidence="20" id="KW-1185">Reference proteome</keyword>